<keyword evidence="5" id="KW-1185">Reference proteome</keyword>
<name>A0ABU8S2T8_9SPHN</name>
<organism evidence="4 5">
    <name type="scientific">Novosphingobium anseongense</name>
    <dbReference type="NCBI Taxonomy" id="3133436"/>
    <lineage>
        <taxon>Bacteria</taxon>
        <taxon>Pseudomonadati</taxon>
        <taxon>Pseudomonadota</taxon>
        <taxon>Alphaproteobacteria</taxon>
        <taxon>Sphingomonadales</taxon>
        <taxon>Sphingomonadaceae</taxon>
        <taxon>Novosphingobium</taxon>
    </lineage>
</organism>
<accession>A0ABU8S2T8</accession>
<dbReference type="SUPFAM" id="SSF46689">
    <property type="entry name" value="Homeodomain-like"/>
    <property type="match status" value="1"/>
</dbReference>
<dbReference type="InterPro" id="IPR009057">
    <property type="entry name" value="Homeodomain-like_sf"/>
</dbReference>
<dbReference type="Gene3D" id="1.10.357.10">
    <property type="entry name" value="Tetracycline Repressor, domain 2"/>
    <property type="match status" value="1"/>
</dbReference>
<comment type="caution">
    <text evidence="4">The sequence shown here is derived from an EMBL/GenBank/DDBJ whole genome shotgun (WGS) entry which is preliminary data.</text>
</comment>
<evidence type="ECO:0000256" key="1">
    <source>
        <dbReference type="ARBA" id="ARBA00023125"/>
    </source>
</evidence>
<dbReference type="InterPro" id="IPR001647">
    <property type="entry name" value="HTH_TetR"/>
</dbReference>
<evidence type="ECO:0000256" key="2">
    <source>
        <dbReference type="PROSITE-ProRule" id="PRU00335"/>
    </source>
</evidence>
<gene>
    <name evidence="4" type="ORF">WG901_21680</name>
</gene>
<protein>
    <submittedName>
        <fullName evidence="4">TetR/AcrR family transcriptional regulator</fullName>
    </submittedName>
</protein>
<dbReference type="EMBL" id="JBBHJZ010000006">
    <property type="protein sequence ID" value="MEJ5979279.1"/>
    <property type="molecule type" value="Genomic_DNA"/>
</dbReference>
<proteinExistence type="predicted"/>
<evidence type="ECO:0000313" key="4">
    <source>
        <dbReference type="EMBL" id="MEJ5979279.1"/>
    </source>
</evidence>
<feature type="domain" description="HTH tetR-type" evidence="3">
    <location>
        <begin position="21"/>
        <end position="81"/>
    </location>
</feature>
<dbReference type="Proteomes" id="UP001361239">
    <property type="component" value="Unassembled WGS sequence"/>
</dbReference>
<dbReference type="PROSITE" id="PS50977">
    <property type="entry name" value="HTH_TETR_2"/>
    <property type="match status" value="1"/>
</dbReference>
<keyword evidence="1 2" id="KW-0238">DNA-binding</keyword>
<feature type="DNA-binding region" description="H-T-H motif" evidence="2">
    <location>
        <begin position="44"/>
        <end position="63"/>
    </location>
</feature>
<evidence type="ECO:0000259" key="3">
    <source>
        <dbReference type="PROSITE" id="PS50977"/>
    </source>
</evidence>
<dbReference type="RefSeq" id="WP_339589215.1">
    <property type="nucleotide sequence ID" value="NZ_JBBHJZ010000006.1"/>
</dbReference>
<evidence type="ECO:0000313" key="5">
    <source>
        <dbReference type="Proteomes" id="UP001361239"/>
    </source>
</evidence>
<dbReference type="Pfam" id="PF00440">
    <property type="entry name" value="TetR_N"/>
    <property type="match status" value="1"/>
</dbReference>
<sequence>MESPAKTAAAKSTRRIGAQNSAGRDAILKAAIGVLQEEGAAGLTASNVAKKADVKAHMVHYYFRSIEDLVLALIRQHGSLGLKNTARAIASDEPLRALWEVETSFKWMSVAMELSNIAIRREDMRAEMMRYIEDMRNLQAEGIQRHFQLRGIECAVPPKALTIMVAGIARQIVREKEFDVSLGHDEMAAVVETFLDSLKPAPQ</sequence>
<reference evidence="4 5" key="1">
    <citation type="submission" date="2024-03" db="EMBL/GenBank/DDBJ databases">
        <authorList>
            <person name="Jo J.-H."/>
        </authorList>
    </citation>
    <scope>NUCLEOTIDE SEQUENCE [LARGE SCALE GENOMIC DNA]</scope>
    <source>
        <strain evidence="4 5">PS1R-30</strain>
    </source>
</reference>